<evidence type="ECO:0000313" key="4">
    <source>
        <dbReference type="Proteomes" id="UP000176952"/>
    </source>
</evidence>
<feature type="transmembrane region" description="Helical" evidence="2">
    <location>
        <begin position="500"/>
        <end position="523"/>
    </location>
</feature>
<dbReference type="Proteomes" id="UP000176952">
    <property type="component" value="Unassembled WGS sequence"/>
</dbReference>
<reference evidence="3 4" key="1">
    <citation type="journal article" date="2016" name="Nat. Commun.">
        <title>Thousands of microbial genomes shed light on interconnected biogeochemical processes in an aquifer system.</title>
        <authorList>
            <person name="Anantharaman K."/>
            <person name="Brown C.T."/>
            <person name="Hug L.A."/>
            <person name="Sharon I."/>
            <person name="Castelle C.J."/>
            <person name="Probst A.J."/>
            <person name="Thomas B.C."/>
            <person name="Singh A."/>
            <person name="Wilkins M.J."/>
            <person name="Karaoz U."/>
            <person name="Brodie E.L."/>
            <person name="Williams K.H."/>
            <person name="Hubbard S.S."/>
            <person name="Banfield J.F."/>
        </authorList>
    </citation>
    <scope>NUCLEOTIDE SEQUENCE [LARGE SCALE GENOMIC DNA]</scope>
</reference>
<organism evidence="3 4">
    <name type="scientific">Candidatus Kerfeldbacteria bacterium RIFCSPHIGHO2_12_FULL_48_17</name>
    <dbReference type="NCBI Taxonomy" id="1798542"/>
    <lineage>
        <taxon>Bacteria</taxon>
        <taxon>Candidatus Kerfeldiibacteriota</taxon>
    </lineage>
</organism>
<evidence type="ECO:0000256" key="1">
    <source>
        <dbReference type="SAM" id="Coils"/>
    </source>
</evidence>
<evidence type="ECO:0008006" key="5">
    <source>
        <dbReference type="Google" id="ProtNLM"/>
    </source>
</evidence>
<keyword evidence="2" id="KW-0472">Membrane</keyword>
<keyword evidence="1" id="KW-0175">Coiled coil</keyword>
<proteinExistence type="predicted"/>
<feature type="transmembrane region" description="Helical" evidence="2">
    <location>
        <begin position="535"/>
        <end position="559"/>
    </location>
</feature>
<gene>
    <name evidence="3" type="ORF">A3F54_05040</name>
</gene>
<protein>
    <recommendedName>
        <fullName evidence="5">Band 7 domain-containing protein</fullName>
    </recommendedName>
</protein>
<name>A0A1G2B3H3_9BACT</name>
<sequence length="721" mass="83362">MFQEYGVLNYYDHMNLERTGKQVVGPVQGQMEVLTDQVSGMTGDMQTAMENANEQMRDAISDVIASQERIAAQRQEMFFELTNMLGSIQDSIIGGFTDMLSVLDDMNDSLEQLLEIARTPNETAAMEHFVHARDNFDKSLYPEAMKRIDFAIFGDGRRCSGHPEEWRFHYLRGLLFSDPLAGYNDSKQAEACFLTAARYAKADDYTEDAGMHMLSASWMSYVQKDFIRSAQQCSEALQLIPGFAEALYHQAKLQIEMEKVPDALQSLEALVNVSPKHFLKVAADSVFAAKSLELTPFFVKLRDEKKRVLRKIVSEDLTEAELWLSRGVENDAKLQYVIFLRNFLECTPNDLVTLFEQEGDVVFYVVELSKDNTCWKRAWEILKIFEEKIPNFTRQQKEGLFLEFYGWSDLPGMVHRFCEAMVNCGIKEIALRAEKIRDTDWCTQEMQRLISDREKRLEQKRKEQERQKKEANFGIFAWYYNSFSKKNHIVGDIIYSYNSWFFWLLFFDMFLWALSLVALWFYLPFVSVGWRIGAYLTGFAWVLFNAILWTIFLFSFVVVRKTEVALFRIGGVVQKWPGLGESIFWKAPGVGVIIISVAPVDYIFPSIEVEVSSGKKLWFDQVHVTSTVCKQRAYLQMEIGDEDPVKFAQKRIALKLHDAIQKWIADNIRENDGQKNEDYRQIQLCREEVKLAMEQAAAAELRSYGFDIRVISPGNMRLSPK</sequence>
<dbReference type="InterPro" id="IPR011990">
    <property type="entry name" value="TPR-like_helical_dom_sf"/>
</dbReference>
<accession>A0A1G2B3H3</accession>
<keyword evidence="2" id="KW-0812">Transmembrane</keyword>
<comment type="caution">
    <text evidence="3">The sequence shown here is derived from an EMBL/GenBank/DDBJ whole genome shotgun (WGS) entry which is preliminary data.</text>
</comment>
<dbReference type="AlphaFoldDB" id="A0A1G2B3H3"/>
<dbReference type="SUPFAM" id="SSF48452">
    <property type="entry name" value="TPR-like"/>
    <property type="match status" value="1"/>
</dbReference>
<dbReference type="EMBL" id="MHKD01000019">
    <property type="protein sequence ID" value="OGY83718.1"/>
    <property type="molecule type" value="Genomic_DNA"/>
</dbReference>
<feature type="coiled-coil region" evidence="1">
    <location>
        <begin position="443"/>
        <end position="474"/>
    </location>
</feature>
<evidence type="ECO:0000313" key="3">
    <source>
        <dbReference type="EMBL" id="OGY83718.1"/>
    </source>
</evidence>
<evidence type="ECO:0000256" key="2">
    <source>
        <dbReference type="SAM" id="Phobius"/>
    </source>
</evidence>
<dbReference type="Gene3D" id="1.25.40.10">
    <property type="entry name" value="Tetratricopeptide repeat domain"/>
    <property type="match status" value="1"/>
</dbReference>
<keyword evidence="2" id="KW-1133">Transmembrane helix</keyword>